<evidence type="ECO:0000256" key="1">
    <source>
        <dbReference type="ARBA" id="ARBA00001917"/>
    </source>
</evidence>
<dbReference type="AlphaFoldDB" id="A0A1G8RQ19"/>
<evidence type="ECO:0000256" key="5">
    <source>
        <dbReference type="ARBA" id="ARBA00022630"/>
    </source>
</evidence>
<dbReference type="Gene3D" id="3.50.50.60">
    <property type="entry name" value="FAD/NAD(P)-binding domain"/>
    <property type="match status" value="1"/>
</dbReference>
<evidence type="ECO:0000313" key="11">
    <source>
        <dbReference type="EMBL" id="SDJ19009.1"/>
    </source>
</evidence>
<dbReference type="Proteomes" id="UP000183255">
    <property type="component" value="Unassembled WGS sequence"/>
</dbReference>
<dbReference type="SUPFAM" id="SSF56425">
    <property type="entry name" value="Succinate dehydrogenase/fumarate reductase flavoprotein, catalytic domain"/>
    <property type="match status" value="1"/>
</dbReference>
<feature type="chain" id="PRO_5038902495" description="Urocanate reductase" evidence="9">
    <location>
        <begin position="22"/>
        <end position="582"/>
    </location>
</feature>
<comment type="cofactor">
    <cofactor evidence="1">
        <name>FMN</name>
        <dbReference type="ChEBI" id="CHEBI:58210"/>
    </cofactor>
</comment>
<accession>A0A1G8RQ19</accession>
<dbReference type="EC" id="1.3.99.33" evidence="3"/>
<reference evidence="11 12" key="1">
    <citation type="submission" date="2016-10" db="EMBL/GenBank/DDBJ databases">
        <authorList>
            <person name="de Groot N.N."/>
        </authorList>
    </citation>
    <scope>NUCLEOTIDE SEQUENCE [LARGE SCALE GENOMIC DNA]</scope>
    <source>
        <strain evidence="11 12">CGMCC 1.5058</strain>
    </source>
</reference>
<dbReference type="PROSITE" id="PS51257">
    <property type="entry name" value="PROKAR_LIPOPROTEIN"/>
    <property type="match status" value="1"/>
</dbReference>
<keyword evidence="9" id="KW-0732">Signal</keyword>
<comment type="catalytic activity">
    <reaction evidence="8">
        <text>dihydrourocanate + A = urocanate + AH2</text>
        <dbReference type="Rhea" id="RHEA:36059"/>
        <dbReference type="ChEBI" id="CHEBI:13193"/>
        <dbReference type="ChEBI" id="CHEBI:17499"/>
        <dbReference type="ChEBI" id="CHEBI:27247"/>
        <dbReference type="ChEBI" id="CHEBI:72991"/>
        <dbReference type="EC" id="1.3.99.33"/>
    </reaction>
</comment>
<evidence type="ECO:0000256" key="9">
    <source>
        <dbReference type="SAM" id="SignalP"/>
    </source>
</evidence>
<dbReference type="Gene3D" id="3.90.700.10">
    <property type="entry name" value="Succinate dehydrogenase/fumarate reductase flavoprotein, catalytic domain"/>
    <property type="match status" value="1"/>
</dbReference>
<dbReference type="SMART" id="SM00900">
    <property type="entry name" value="FMN_bind"/>
    <property type="match status" value="1"/>
</dbReference>
<dbReference type="PANTHER" id="PTHR43400:SF10">
    <property type="entry name" value="3-OXOSTEROID 1-DEHYDROGENASE"/>
    <property type="match status" value="1"/>
</dbReference>
<dbReference type="EMBL" id="FNDZ01000009">
    <property type="protein sequence ID" value="SDJ19009.1"/>
    <property type="molecule type" value="Genomic_DNA"/>
</dbReference>
<dbReference type="InterPro" id="IPR007329">
    <property type="entry name" value="FMN-bd"/>
</dbReference>
<organism evidence="11 12">
    <name type="scientific">Proteiniclasticum ruminis</name>
    <dbReference type="NCBI Taxonomy" id="398199"/>
    <lineage>
        <taxon>Bacteria</taxon>
        <taxon>Bacillati</taxon>
        <taxon>Bacillota</taxon>
        <taxon>Clostridia</taxon>
        <taxon>Eubacteriales</taxon>
        <taxon>Clostridiaceae</taxon>
        <taxon>Proteiniclasticum</taxon>
    </lineage>
</organism>
<name>A0A1G8RQ19_9CLOT</name>
<evidence type="ECO:0000259" key="10">
    <source>
        <dbReference type="SMART" id="SM00900"/>
    </source>
</evidence>
<dbReference type="InterPro" id="IPR027477">
    <property type="entry name" value="Succ_DH/fumarate_Rdtase_cat_sf"/>
</dbReference>
<evidence type="ECO:0000256" key="2">
    <source>
        <dbReference type="ARBA" id="ARBA00001974"/>
    </source>
</evidence>
<evidence type="ECO:0000313" key="12">
    <source>
        <dbReference type="Proteomes" id="UP000183255"/>
    </source>
</evidence>
<gene>
    <name evidence="11" type="ORF">SAMN05421804_10944</name>
</gene>
<dbReference type="InterPro" id="IPR050315">
    <property type="entry name" value="FAD-oxidoreductase_2"/>
</dbReference>
<proteinExistence type="predicted"/>
<comment type="cofactor">
    <cofactor evidence="2">
        <name>FAD</name>
        <dbReference type="ChEBI" id="CHEBI:57692"/>
    </cofactor>
</comment>
<feature type="signal peptide" evidence="9">
    <location>
        <begin position="1"/>
        <end position="21"/>
    </location>
</feature>
<dbReference type="SUPFAM" id="SSF51905">
    <property type="entry name" value="FAD/NAD(P)-binding domain"/>
    <property type="match status" value="1"/>
</dbReference>
<evidence type="ECO:0000256" key="4">
    <source>
        <dbReference type="ARBA" id="ARBA00015872"/>
    </source>
</evidence>
<evidence type="ECO:0000256" key="7">
    <source>
        <dbReference type="ARBA" id="ARBA00023002"/>
    </source>
</evidence>
<dbReference type="GO" id="GO:0010181">
    <property type="term" value="F:FMN binding"/>
    <property type="evidence" value="ECO:0007669"/>
    <property type="project" value="InterPro"/>
</dbReference>
<protein>
    <recommendedName>
        <fullName evidence="4">Urocanate reductase</fullName>
        <ecNumber evidence="3">1.3.99.33</ecNumber>
    </recommendedName>
</protein>
<sequence>MKKLIVLLLAMMMLVSAGCGAKKDAPEEKPGESVESLFTEGTFEGTGKGHNGEIKVAVTFSKDRIEKIEVLDHKESLGIFEAPVDKIPKEIIEEQSLTADLIAGATVTSKGLLEAIENACIAAGANVEALKKAEENKETEGEAVTHETDIVVVGGGIAGLSAAMEALELGAKVILVEKMPIVGGSTTRSGGKILAAGTDIQKEHGIEDSAEAFGDFLLEVGENQVDEEYVRLVAEKSNENFEWLMEHGVEFADDIEPLHSTISPARGHYTANLSGAGMITPLEKAFLAAGGTILYETPAVELLKEGDKVVGIKATNPNKDDITIKATSVILATGGFNHNEEMMKTYIPFLKKYTSNVGLGNSGDGITMAQAVGARLLMREAGINLTVNGGTYYGYGEEFKGLFVNPDGERFMDESIFHFTRTRVLMDLGINEMYAITTEYNDRIGKAMEMGVAFEADSVEALGELIKAKNLAETVSRYNELAEKGKDEDFNKDASFMKAVEGEKYYALYMGMSSSGTIGGIDTDLQGRVYSEDGAIIEGLYAAGETASGRVFYKEYPGSGAAIMCFLTFGREAGRHAAENLK</sequence>
<dbReference type="InterPro" id="IPR003953">
    <property type="entry name" value="FAD-dep_OxRdtase_2_FAD-bd"/>
</dbReference>
<evidence type="ECO:0000256" key="6">
    <source>
        <dbReference type="ARBA" id="ARBA00022827"/>
    </source>
</evidence>
<dbReference type="GO" id="GO:0008202">
    <property type="term" value="P:steroid metabolic process"/>
    <property type="evidence" value="ECO:0007669"/>
    <property type="project" value="UniProtKB-ARBA"/>
</dbReference>
<evidence type="ECO:0000256" key="8">
    <source>
        <dbReference type="ARBA" id="ARBA00049922"/>
    </source>
</evidence>
<keyword evidence="6" id="KW-0274">FAD</keyword>
<dbReference type="GO" id="GO:0033765">
    <property type="term" value="F:steroid dehydrogenase activity, acting on the CH-CH group of donors"/>
    <property type="evidence" value="ECO:0007669"/>
    <property type="project" value="UniProtKB-ARBA"/>
</dbReference>
<keyword evidence="7" id="KW-0560">Oxidoreductase</keyword>
<dbReference type="InterPro" id="IPR036188">
    <property type="entry name" value="FAD/NAD-bd_sf"/>
</dbReference>
<dbReference type="Pfam" id="PF00890">
    <property type="entry name" value="FAD_binding_2"/>
    <property type="match status" value="1"/>
</dbReference>
<feature type="domain" description="FMN-binding" evidence="10">
    <location>
        <begin position="49"/>
        <end position="123"/>
    </location>
</feature>
<dbReference type="Gene3D" id="3.90.1010.20">
    <property type="match status" value="1"/>
</dbReference>
<dbReference type="GO" id="GO:0016020">
    <property type="term" value="C:membrane"/>
    <property type="evidence" value="ECO:0007669"/>
    <property type="project" value="InterPro"/>
</dbReference>
<dbReference type="PANTHER" id="PTHR43400">
    <property type="entry name" value="FUMARATE REDUCTASE"/>
    <property type="match status" value="1"/>
</dbReference>
<evidence type="ECO:0000256" key="3">
    <source>
        <dbReference type="ARBA" id="ARBA00013137"/>
    </source>
</evidence>
<dbReference type="Pfam" id="PF04205">
    <property type="entry name" value="FMN_bind"/>
    <property type="match status" value="1"/>
</dbReference>
<dbReference type="RefSeq" id="WP_051651700.1">
    <property type="nucleotide sequence ID" value="NZ_FNDZ01000009.1"/>
</dbReference>
<keyword evidence="5" id="KW-0285">Flavoprotein</keyword>